<reference evidence="1 2" key="1">
    <citation type="submission" date="2020-02" db="EMBL/GenBank/DDBJ databases">
        <authorList>
            <person name="Babadi Z.K."/>
            <person name="Risdian C."/>
            <person name="Ebrahimipour G.H."/>
            <person name="Wink J."/>
        </authorList>
    </citation>
    <scope>NUCLEOTIDE SEQUENCE [LARGE SCALE GENOMIC DNA]</scope>
    <source>
        <strain evidence="1 2">ZKHCc1 1396</strain>
    </source>
</reference>
<protein>
    <submittedName>
        <fullName evidence="1">Uncharacterized protein</fullName>
    </submittedName>
</protein>
<evidence type="ECO:0000313" key="2">
    <source>
        <dbReference type="Proteomes" id="UP001516472"/>
    </source>
</evidence>
<dbReference type="EMBL" id="JAAIYO010000009">
    <property type="protein sequence ID" value="MBE4751817.1"/>
    <property type="molecule type" value="Genomic_DNA"/>
</dbReference>
<accession>A0ABR9PV57</accession>
<name>A0ABR9PV57_9BACT</name>
<evidence type="ECO:0000313" key="1">
    <source>
        <dbReference type="EMBL" id="MBE4751817.1"/>
    </source>
</evidence>
<comment type="caution">
    <text evidence="1">The sequence shown here is derived from an EMBL/GenBank/DDBJ whole genome shotgun (WGS) entry which is preliminary data.</text>
</comment>
<gene>
    <name evidence="1" type="ORF">G4177_26970</name>
</gene>
<organism evidence="1 2">
    <name type="scientific">Corallococcus soli</name>
    <dbReference type="NCBI Taxonomy" id="2710757"/>
    <lineage>
        <taxon>Bacteria</taxon>
        <taxon>Pseudomonadati</taxon>
        <taxon>Myxococcota</taxon>
        <taxon>Myxococcia</taxon>
        <taxon>Myxococcales</taxon>
        <taxon>Cystobacterineae</taxon>
        <taxon>Myxococcaceae</taxon>
        <taxon>Corallococcus</taxon>
    </lineage>
</organism>
<proteinExistence type="predicted"/>
<dbReference type="Proteomes" id="UP001516472">
    <property type="component" value="Unassembled WGS sequence"/>
</dbReference>
<sequence>MKKQTLIAGLAIATLGFGGTAWAGLKLPVPVTISVAARTAFGSLGSARASADNKQYIGVSTRIYVGGVDVSVYAEDASGNFATCYSSNPGFVAAARALASDSYVLFAWNTAGECTELSVYTMSYYEPKTP</sequence>
<dbReference type="RefSeq" id="WP_193429012.1">
    <property type="nucleotide sequence ID" value="NZ_CBCSIP010000032.1"/>
</dbReference>
<keyword evidence="2" id="KW-1185">Reference proteome</keyword>